<evidence type="ECO:0000313" key="1">
    <source>
        <dbReference type="EMBL" id="CAK5262460.1"/>
    </source>
</evidence>
<proteinExistence type="predicted"/>
<reference evidence="1" key="1">
    <citation type="submission" date="2023-11" db="EMBL/GenBank/DDBJ databases">
        <authorList>
            <person name="De Vega J J."/>
            <person name="De Vega J J."/>
        </authorList>
    </citation>
    <scope>NUCLEOTIDE SEQUENCE</scope>
</reference>
<evidence type="ECO:0000313" key="2">
    <source>
        <dbReference type="Proteomes" id="UP001295794"/>
    </source>
</evidence>
<feature type="non-terminal residue" evidence="1">
    <location>
        <position position="205"/>
    </location>
</feature>
<protein>
    <submittedName>
        <fullName evidence="1">Uncharacterized protein</fullName>
    </submittedName>
</protein>
<dbReference type="Proteomes" id="UP001295794">
    <property type="component" value="Unassembled WGS sequence"/>
</dbReference>
<gene>
    <name evidence="1" type="ORF">MYCIT1_LOCUS1199</name>
</gene>
<dbReference type="AlphaFoldDB" id="A0AAD2GTS9"/>
<feature type="non-terminal residue" evidence="1">
    <location>
        <position position="1"/>
    </location>
</feature>
<comment type="caution">
    <text evidence="1">The sequence shown here is derived from an EMBL/GenBank/DDBJ whole genome shotgun (WGS) entry which is preliminary data.</text>
</comment>
<sequence>VLELTDSLHDFAPRDRFSAVLLLFIQSHSYIAVRNCVLEIRKVGIITKNQVVLVDLCESIRLRIVGWNNWSEIVRGSTAARITQFSYVTPDDDWLITQPSSHLASSQIVILVFTVAVIDTQTVPPFLLPQLSLYSSLMELLNLQIVFVDLLLVLFHHQIFGHLHLSVIHERLKSLVQILVVLIFLRIIGFTAEPKCSSHLILIGL</sequence>
<keyword evidence="2" id="KW-1185">Reference proteome</keyword>
<organism evidence="1 2">
    <name type="scientific">Mycena citricolor</name>
    <dbReference type="NCBI Taxonomy" id="2018698"/>
    <lineage>
        <taxon>Eukaryota</taxon>
        <taxon>Fungi</taxon>
        <taxon>Dikarya</taxon>
        <taxon>Basidiomycota</taxon>
        <taxon>Agaricomycotina</taxon>
        <taxon>Agaricomycetes</taxon>
        <taxon>Agaricomycetidae</taxon>
        <taxon>Agaricales</taxon>
        <taxon>Marasmiineae</taxon>
        <taxon>Mycenaceae</taxon>
        <taxon>Mycena</taxon>
    </lineage>
</organism>
<dbReference type="EMBL" id="CAVNYO010000018">
    <property type="protein sequence ID" value="CAK5262460.1"/>
    <property type="molecule type" value="Genomic_DNA"/>
</dbReference>
<name>A0AAD2GTS9_9AGAR</name>
<accession>A0AAD2GTS9</accession>